<keyword evidence="11 17" id="KW-1133">Transmembrane helix</keyword>
<evidence type="ECO:0000256" key="11">
    <source>
        <dbReference type="ARBA" id="ARBA00022989"/>
    </source>
</evidence>
<evidence type="ECO:0000259" key="19">
    <source>
        <dbReference type="Pfam" id="PF02233"/>
    </source>
</evidence>
<evidence type="ECO:0000313" key="21">
    <source>
        <dbReference type="Proteomes" id="UP000248014"/>
    </source>
</evidence>
<evidence type="ECO:0000256" key="15">
    <source>
        <dbReference type="ARBA" id="ARBA00066047"/>
    </source>
</evidence>
<gene>
    <name evidence="20" type="ORF">C7451_1064</name>
</gene>
<keyword evidence="9 16" id="KW-0521">NADP</keyword>
<feature type="signal peptide" evidence="18">
    <location>
        <begin position="1"/>
        <end position="30"/>
    </location>
</feature>
<accession>A0A2V3V258</accession>
<comment type="function">
    <text evidence="1 16">The transhydrogenation between NADH and NADP is coupled to respiration and ATP hydrolysis and functions as a proton pump across the membrane.</text>
</comment>
<keyword evidence="13 16" id="KW-0472">Membrane</keyword>
<evidence type="ECO:0000256" key="13">
    <source>
        <dbReference type="ARBA" id="ARBA00023136"/>
    </source>
</evidence>
<protein>
    <recommendedName>
        <fullName evidence="5 16">NAD(P) transhydrogenase subunit beta</fullName>
        <ecNumber evidence="4 16">7.1.1.1</ecNumber>
    </recommendedName>
    <alternativeName>
        <fullName evidence="16">Nicotinamide nucleotide transhydrogenase subunit beta</fullName>
    </alternativeName>
</protein>
<evidence type="ECO:0000256" key="7">
    <source>
        <dbReference type="ARBA" id="ARBA00022519"/>
    </source>
</evidence>
<evidence type="ECO:0000256" key="16">
    <source>
        <dbReference type="PIRNR" id="PIRNR000204"/>
    </source>
</evidence>
<feature type="transmembrane region" description="Helical" evidence="17">
    <location>
        <begin position="93"/>
        <end position="111"/>
    </location>
</feature>
<dbReference type="GO" id="GO:0050661">
    <property type="term" value="F:NADP binding"/>
    <property type="evidence" value="ECO:0007669"/>
    <property type="project" value="InterPro"/>
</dbReference>
<feature type="transmembrane region" description="Helical" evidence="17">
    <location>
        <begin position="198"/>
        <end position="218"/>
    </location>
</feature>
<comment type="subcellular location">
    <subcellularLocation>
        <location evidence="2">Cell inner membrane</location>
        <topology evidence="2">Multi-pass membrane protein</topology>
    </subcellularLocation>
</comment>
<dbReference type="InterPro" id="IPR029035">
    <property type="entry name" value="DHS-like_NAD/FAD-binding_dom"/>
</dbReference>
<name>A0A2V3V258_9SPHN</name>
<evidence type="ECO:0000313" key="20">
    <source>
        <dbReference type="EMBL" id="PXW75843.1"/>
    </source>
</evidence>
<keyword evidence="8 17" id="KW-0812">Transmembrane</keyword>
<evidence type="ECO:0000256" key="10">
    <source>
        <dbReference type="ARBA" id="ARBA00022967"/>
    </source>
</evidence>
<keyword evidence="18" id="KW-0732">Signal</keyword>
<dbReference type="Gene3D" id="3.40.50.1220">
    <property type="entry name" value="TPP-binding domain"/>
    <property type="match status" value="1"/>
</dbReference>
<evidence type="ECO:0000256" key="4">
    <source>
        <dbReference type="ARBA" id="ARBA00012943"/>
    </source>
</evidence>
<comment type="similarity">
    <text evidence="3 16">Belongs to the PNT beta subunit family.</text>
</comment>
<evidence type="ECO:0000256" key="14">
    <source>
        <dbReference type="ARBA" id="ARBA00048202"/>
    </source>
</evidence>
<dbReference type="EMBL" id="QJJM01000006">
    <property type="protein sequence ID" value="PXW75843.1"/>
    <property type="molecule type" value="Genomic_DNA"/>
</dbReference>
<dbReference type="EC" id="7.1.1.1" evidence="4 16"/>
<reference evidence="20 21" key="1">
    <citation type="submission" date="2018-05" db="EMBL/GenBank/DDBJ databases">
        <title>Genomic Encyclopedia of Type Strains, Phase IV (KMG-IV): sequencing the most valuable type-strain genomes for metagenomic binning, comparative biology and taxonomic classification.</title>
        <authorList>
            <person name="Goeker M."/>
        </authorList>
    </citation>
    <scope>NUCLEOTIDE SEQUENCE [LARGE SCALE GENOMIC DNA]</scope>
    <source>
        <strain evidence="20 21">DSM 3183</strain>
    </source>
</reference>
<feature type="transmembrane region" description="Helical" evidence="17">
    <location>
        <begin position="69"/>
        <end position="87"/>
    </location>
</feature>
<feature type="transmembrane region" description="Helical" evidence="17">
    <location>
        <begin position="163"/>
        <end position="186"/>
    </location>
</feature>
<keyword evidence="10 16" id="KW-1278">Translocase</keyword>
<comment type="caution">
    <text evidence="20">The sequence shown here is derived from an EMBL/GenBank/DDBJ whole genome shotgun (WGS) entry which is preliminary data.</text>
</comment>
<evidence type="ECO:0000256" key="9">
    <source>
        <dbReference type="ARBA" id="ARBA00022857"/>
    </source>
</evidence>
<evidence type="ECO:0000256" key="12">
    <source>
        <dbReference type="ARBA" id="ARBA00023027"/>
    </source>
</evidence>
<keyword evidence="6 16" id="KW-1003">Cell membrane</keyword>
<dbReference type="Pfam" id="PF02233">
    <property type="entry name" value="PNTB"/>
    <property type="match status" value="1"/>
</dbReference>
<evidence type="ECO:0000256" key="8">
    <source>
        <dbReference type="ARBA" id="ARBA00022692"/>
    </source>
</evidence>
<feature type="transmembrane region" description="Helical" evidence="17">
    <location>
        <begin position="40"/>
        <end position="57"/>
    </location>
</feature>
<evidence type="ECO:0000256" key="1">
    <source>
        <dbReference type="ARBA" id="ARBA00003943"/>
    </source>
</evidence>
<dbReference type="InterPro" id="IPR012136">
    <property type="entry name" value="NADH_DH_b"/>
</dbReference>
<dbReference type="AlphaFoldDB" id="A0A2V3V258"/>
<evidence type="ECO:0000256" key="6">
    <source>
        <dbReference type="ARBA" id="ARBA00022475"/>
    </source>
</evidence>
<dbReference type="GO" id="GO:0005886">
    <property type="term" value="C:plasma membrane"/>
    <property type="evidence" value="ECO:0007669"/>
    <property type="project" value="UniProtKB-SubCell"/>
</dbReference>
<organism evidence="20 21">
    <name type="scientific">Blastomonas natatoria</name>
    <dbReference type="NCBI Taxonomy" id="34015"/>
    <lineage>
        <taxon>Bacteria</taxon>
        <taxon>Pseudomonadati</taxon>
        <taxon>Pseudomonadota</taxon>
        <taxon>Alphaproteobacteria</taxon>
        <taxon>Sphingomonadales</taxon>
        <taxon>Sphingomonadaceae</taxon>
        <taxon>Blastomonas</taxon>
    </lineage>
</organism>
<keyword evidence="21" id="KW-1185">Reference proteome</keyword>
<keyword evidence="12 16" id="KW-0520">NAD</keyword>
<dbReference type="PIRSF" id="PIRSF000204">
    <property type="entry name" value="PNTB"/>
    <property type="match status" value="1"/>
</dbReference>
<evidence type="ECO:0000256" key="2">
    <source>
        <dbReference type="ARBA" id="ARBA00004429"/>
    </source>
</evidence>
<dbReference type="GO" id="GO:0008750">
    <property type="term" value="F:proton-translocating NAD(P)+ transhydrogenase activity"/>
    <property type="evidence" value="ECO:0007669"/>
    <property type="project" value="UniProtKB-EC"/>
</dbReference>
<evidence type="ECO:0000256" key="3">
    <source>
        <dbReference type="ARBA" id="ARBA00007919"/>
    </source>
</evidence>
<dbReference type="PANTHER" id="PTHR44758">
    <property type="entry name" value="NAD(P) TRANSHYDROGENASE SUBUNIT BETA"/>
    <property type="match status" value="1"/>
</dbReference>
<feature type="transmembrane region" description="Helical" evidence="17">
    <location>
        <begin position="230"/>
        <end position="250"/>
    </location>
</feature>
<evidence type="ECO:0000256" key="18">
    <source>
        <dbReference type="SAM" id="SignalP"/>
    </source>
</evidence>
<dbReference type="InterPro" id="IPR034300">
    <property type="entry name" value="PNTB-like"/>
</dbReference>
<sequence length="508" mass="52722">MALGAAMNINRPLAFAAAACSALTSVPAFASGGDAAPVSPWVSLAYLVAGVFFILALRGLSSPETSRSGNRFGMIGMAIAVITTLLTHEIANIAEILIAIAIGGVAGFVIARKIKMTDMPQLVAAFHSLVGLAAVLVALAAWLNPEAFGILDANGQILAVSRVEMGLGVAIGAITFSGSVIAFLKLNGNMSGSPIMLPGRHVINLGVLAAILGMIAVYTVSPDGGAGEGWLFLAITVLSFIIGFLLIIPIGGADMPVVVSMLNSYSGWAAAAMGFTLSNTAMIITGALVGSSGAILSYIMCKAMNRSFISVIAGGFGAEASSGGDGAAKVDRPWKRGSAEDAAYMMKQAESVIIVPGYGMAVAQAQHALREMGDLLKKEGVSVKYAIHPVAGRMPGHMNVLLAEANVPYDEVFELEDINSEFSQTDVAFIIGANDVVNPAAKTDKSSPIYGMPVFDVDKAKTVFFIKRSMGGVGYAGVDNDVFYMDQTMMLLADAKKMVEDIVKNLGH</sequence>
<dbReference type="PANTHER" id="PTHR44758:SF1">
    <property type="entry name" value="NAD(P) TRANSHYDROGENASE SUBUNIT BETA"/>
    <property type="match status" value="1"/>
</dbReference>
<evidence type="ECO:0000256" key="17">
    <source>
        <dbReference type="SAM" id="Phobius"/>
    </source>
</evidence>
<dbReference type="RefSeq" id="WP_425266471.1">
    <property type="nucleotide sequence ID" value="NZ_QJJM01000006.1"/>
</dbReference>
<dbReference type="SUPFAM" id="SSF52467">
    <property type="entry name" value="DHS-like NAD/FAD-binding domain"/>
    <property type="match status" value="1"/>
</dbReference>
<proteinExistence type="inferred from homology"/>
<dbReference type="FunFam" id="3.40.50.1220:FF:000002">
    <property type="entry name" value="NAD(P) transhydrogenase subunit beta"/>
    <property type="match status" value="1"/>
</dbReference>
<keyword evidence="7 16" id="KW-0997">Cell inner membrane</keyword>
<dbReference type="Proteomes" id="UP000248014">
    <property type="component" value="Unassembled WGS sequence"/>
</dbReference>
<feature type="transmembrane region" description="Helical" evidence="17">
    <location>
        <begin position="123"/>
        <end position="143"/>
    </location>
</feature>
<feature type="domain" description="NADP transhydrogenase beta-like" evidence="19">
    <location>
        <begin position="43"/>
        <end position="504"/>
    </location>
</feature>
<evidence type="ECO:0000256" key="5">
    <source>
        <dbReference type="ARBA" id="ARBA00014581"/>
    </source>
</evidence>
<comment type="catalytic activity">
    <reaction evidence="14 16">
        <text>NAD(+) + NADPH + H(+)(in) = NADH + NADP(+) + H(+)(out)</text>
        <dbReference type="Rhea" id="RHEA:47992"/>
        <dbReference type="ChEBI" id="CHEBI:15378"/>
        <dbReference type="ChEBI" id="CHEBI:57540"/>
        <dbReference type="ChEBI" id="CHEBI:57783"/>
        <dbReference type="ChEBI" id="CHEBI:57945"/>
        <dbReference type="ChEBI" id="CHEBI:58349"/>
        <dbReference type="EC" id="7.1.1.1"/>
    </reaction>
</comment>
<feature type="chain" id="PRO_5016177724" description="NAD(P) transhydrogenase subunit beta" evidence="18">
    <location>
        <begin position="31"/>
        <end position="508"/>
    </location>
</feature>
<comment type="subunit">
    <text evidence="15">Complex of an alpha and a beta chain; in Rhodospirillum, the alpha chain seems to be made of two subunits.</text>
</comment>